<evidence type="ECO:0000313" key="3">
    <source>
        <dbReference type="Proteomes" id="UP001187192"/>
    </source>
</evidence>
<protein>
    <submittedName>
        <fullName evidence="2">Uncharacterized protein</fullName>
    </submittedName>
</protein>
<dbReference type="Proteomes" id="UP001187192">
    <property type="component" value="Unassembled WGS sequence"/>
</dbReference>
<accession>A0AA88A3B7</accession>
<organism evidence="2 3">
    <name type="scientific">Ficus carica</name>
    <name type="common">Common fig</name>
    <dbReference type="NCBI Taxonomy" id="3494"/>
    <lineage>
        <taxon>Eukaryota</taxon>
        <taxon>Viridiplantae</taxon>
        <taxon>Streptophyta</taxon>
        <taxon>Embryophyta</taxon>
        <taxon>Tracheophyta</taxon>
        <taxon>Spermatophyta</taxon>
        <taxon>Magnoliopsida</taxon>
        <taxon>eudicotyledons</taxon>
        <taxon>Gunneridae</taxon>
        <taxon>Pentapetalae</taxon>
        <taxon>rosids</taxon>
        <taxon>fabids</taxon>
        <taxon>Rosales</taxon>
        <taxon>Moraceae</taxon>
        <taxon>Ficeae</taxon>
        <taxon>Ficus</taxon>
    </lineage>
</organism>
<dbReference type="AlphaFoldDB" id="A0AA88A3B7"/>
<reference evidence="2" key="1">
    <citation type="submission" date="2023-07" db="EMBL/GenBank/DDBJ databases">
        <title>draft genome sequence of fig (Ficus carica).</title>
        <authorList>
            <person name="Takahashi T."/>
            <person name="Nishimura K."/>
        </authorList>
    </citation>
    <scope>NUCLEOTIDE SEQUENCE</scope>
</reference>
<comment type="caution">
    <text evidence="2">The sequence shown here is derived from an EMBL/GenBank/DDBJ whole genome shotgun (WGS) entry which is preliminary data.</text>
</comment>
<gene>
    <name evidence="2" type="ORF">TIFTF001_016541</name>
</gene>
<feature type="region of interest" description="Disordered" evidence="1">
    <location>
        <begin position="13"/>
        <end position="122"/>
    </location>
</feature>
<proteinExistence type="predicted"/>
<feature type="compositionally biased region" description="Low complexity" evidence="1">
    <location>
        <begin position="27"/>
        <end position="49"/>
    </location>
</feature>
<evidence type="ECO:0000313" key="2">
    <source>
        <dbReference type="EMBL" id="GMN47373.1"/>
    </source>
</evidence>
<keyword evidence="3" id="KW-1185">Reference proteome</keyword>
<evidence type="ECO:0000256" key="1">
    <source>
        <dbReference type="SAM" id="MobiDB-lite"/>
    </source>
</evidence>
<dbReference type="EMBL" id="BTGU01000025">
    <property type="protein sequence ID" value="GMN47373.1"/>
    <property type="molecule type" value="Genomic_DNA"/>
</dbReference>
<sequence length="259" mass="29114">MAYATGYTRINWDTTQREGGGLRNCRLPPLLSFAPLSSPSELSPSPVSSTRDVEEETDLQSSPHLPFPPQEMWKKKRGRRSRPLELSPPPVSSTRNIEEEADGDGKKEAPSSNCRGHAGPGKRQGWDGYNQLRFVMDNHSIGCNRIPWSPLRRDLELYLENGGAMCGLKEICRHWWTFLCKEESLNVRKFRGTTGAAHWRGGECFPLPTPLIFRNKILSHLRTLSLICGEYCHPKESGGGTNLVPYLVERKRRDGGGVE</sequence>
<name>A0AA88A3B7_FICCA</name>